<sequence length="173" mass="20126">MLIRPQTGEYAPHFEPYIQMVPEGEFVKFLEEQPKRLREKWAGIREEQANYRYAEGKWSVKEVIGHMADAERVMQYRMLRIARGDTTPLPGFEEELFARHAGFDRQSMEEIVKGFEIVRESTLALVRQLDDEAWARKGYVADYPATARAIAYIIAGHAEHHVRILSERYAAQV</sequence>
<dbReference type="InterPro" id="IPR024775">
    <property type="entry name" value="DinB-like"/>
</dbReference>
<dbReference type="InterPro" id="IPR034660">
    <property type="entry name" value="DinB/YfiT-like"/>
</dbReference>
<evidence type="ECO:0000313" key="2">
    <source>
        <dbReference type="EMBL" id="SMF63742.1"/>
    </source>
</evidence>
<dbReference type="SUPFAM" id="SSF109854">
    <property type="entry name" value="DinB/YfiT-like putative metalloenzymes"/>
    <property type="match status" value="1"/>
</dbReference>
<name>A0ABY1M2X3_9BACL</name>
<comment type="caution">
    <text evidence="2">The sequence shown here is derived from an EMBL/GenBank/DDBJ whole genome shotgun (WGS) entry which is preliminary data.</text>
</comment>
<dbReference type="Gene3D" id="1.20.120.450">
    <property type="entry name" value="dinb family like domain"/>
    <property type="match status" value="1"/>
</dbReference>
<evidence type="ECO:0000259" key="1">
    <source>
        <dbReference type="Pfam" id="PF12867"/>
    </source>
</evidence>
<dbReference type="Pfam" id="PF12867">
    <property type="entry name" value="DinB_2"/>
    <property type="match status" value="1"/>
</dbReference>
<keyword evidence="3" id="KW-1185">Reference proteome</keyword>
<dbReference type="RefSeq" id="WP_254899830.1">
    <property type="nucleotide sequence ID" value="NZ_FXAE01000067.1"/>
</dbReference>
<reference evidence="2 3" key="1">
    <citation type="submission" date="2017-04" db="EMBL/GenBank/DDBJ databases">
        <authorList>
            <person name="Varghese N."/>
            <person name="Submissions S."/>
        </authorList>
    </citation>
    <scope>NUCLEOTIDE SEQUENCE [LARGE SCALE GENOMIC DNA]</scope>
    <source>
        <strain evidence="2 3">J12</strain>
    </source>
</reference>
<gene>
    <name evidence="2" type="ORF">SAMN02744124_04130</name>
</gene>
<evidence type="ECO:0000313" key="3">
    <source>
        <dbReference type="Proteomes" id="UP000192939"/>
    </source>
</evidence>
<organism evidence="2 3">
    <name type="scientific">Paenibacillus barengoltzii J12</name>
    <dbReference type="NCBI Taxonomy" id="935846"/>
    <lineage>
        <taxon>Bacteria</taxon>
        <taxon>Bacillati</taxon>
        <taxon>Bacillota</taxon>
        <taxon>Bacilli</taxon>
        <taxon>Bacillales</taxon>
        <taxon>Paenibacillaceae</taxon>
        <taxon>Paenibacillus</taxon>
    </lineage>
</organism>
<proteinExistence type="predicted"/>
<dbReference type="Proteomes" id="UP000192939">
    <property type="component" value="Unassembled WGS sequence"/>
</dbReference>
<dbReference type="EMBL" id="FXAE01000067">
    <property type="protein sequence ID" value="SMF63742.1"/>
    <property type="molecule type" value="Genomic_DNA"/>
</dbReference>
<protein>
    <submittedName>
        <fullName evidence="2">DinB superfamily protein</fullName>
    </submittedName>
</protein>
<feature type="domain" description="DinB-like" evidence="1">
    <location>
        <begin position="30"/>
        <end position="164"/>
    </location>
</feature>
<accession>A0ABY1M2X3</accession>